<feature type="domain" description="Nudix hydrolase" evidence="2">
    <location>
        <begin position="4"/>
        <end position="130"/>
    </location>
</feature>
<dbReference type="Proteomes" id="UP000051717">
    <property type="component" value="Unassembled WGS sequence"/>
</dbReference>
<evidence type="ECO:0000313" key="3">
    <source>
        <dbReference type="EMBL" id="KPK68238.1"/>
    </source>
</evidence>
<dbReference type="PATRIC" id="fig|1703774.3.peg.538"/>
<sequence length="130" mass="14763">MRQLPRLAVDLIIEIDEGVVLIERKNPPHGWALPGGFVEYGETLEEAARREGKEETSLDIELLRQFHAYSTPDRDPRFHCVSVVFLAKGEGEPVGKDDALAARVFRREGLPGRIAFDHRTILDDYFAGRY</sequence>
<evidence type="ECO:0000259" key="2">
    <source>
        <dbReference type="PROSITE" id="PS51462"/>
    </source>
</evidence>
<organism evidence="3 4">
    <name type="scientific">candidate division TA06 bacterium SM23_40</name>
    <dbReference type="NCBI Taxonomy" id="1703774"/>
    <lineage>
        <taxon>Bacteria</taxon>
        <taxon>Bacteria division TA06</taxon>
    </lineage>
</organism>
<dbReference type="PRINTS" id="PR00502">
    <property type="entry name" value="NUDIXFAMILY"/>
</dbReference>
<evidence type="ECO:0000256" key="1">
    <source>
        <dbReference type="ARBA" id="ARBA00022801"/>
    </source>
</evidence>
<dbReference type="InterPro" id="IPR015797">
    <property type="entry name" value="NUDIX_hydrolase-like_dom_sf"/>
</dbReference>
<dbReference type="PANTHER" id="PTHR43736">
    <property type="entry name" value="ADP-RIBOSE PYROPHOSPHATASE"/>
    <property type="match status" value="1"/>
</dbReference>
<name>A0A0S8G5T7_UNCT6</name>
<dbReference type="InterPro" id="IPR020476">
    <property type="entry name" value="Nudix_hydrolase"/>
</dbReference>
<gene>
    <name evidence="3" type="ORF">AMJ82_08730</name>
</gene>
<evidence type="ECO:0000313" key="4">
    <source>
        <dbReference type="Proteomes" id="UP000051717"/>
    </source>
</evidence>
<comment type="caution">
    <text evidence="3">The sequence shown here is derived from an EMBL/GenBank/DDBJ whole genome shotgun (WGS) entry which is preliminary data.</text>
</comment>
<proteinExistence type="predicted"/>
<dbReference type="EMBL" id="LJUI01000084">
    <property type="protein sequence ID" value="KPK68238.1"/>
    <property type="molecule type" value="Genomic_DNA"/>
</dbReference>
<dbReference type="CDD" id="cd18873">
    <property type="entry name" value="NUDIX_NadM_like"/>
    <property type="match status" value="1"/>
</dbReference>
<dbReference type="GO" id="GO:0016787">
    <property type="term" value="F:hydrolase activity"/>
    <property type="evidence" value="ECO:0007669"/>
    <property type="project" value="UniProtKB-KW"/>
</dbReference>
<accession>A0A0S8G5T7</accession>
<keyword evidence="1 3" id="KW-0378">Hydrolase</keyword>
<dbReference type="PANTHER" id="PTHR43736:SF1">
    <property type="entry name" value="DIHYDRONEOPTERIN TRIPHOSPHATE DIPHOSPHATASE"/>
    <property type="match status" value="1"/>
</dbReference>
<dbReference type="SUPFAM" id="SSF55811">
    <property type="entry name" value="Nudix"/>
    <property type="match status" value="1"/>
</dbReference>
<dbReference type="AlphaFoldDB" id="A0A0S8G5T7"/>
<dbReference type="Pfam" id="PF00293">
    <property type="entry name" value="NUDIX"/>
    <property type="match status" value="1"/>
</dbReference>
<dbReference type="InterPro" id="IPR000086">
    <property type="entry name" value="NUDIX_hydrolase_dom"/>
</dbReference>
<dbReference type="PROSITE" id="PS51462">
    <property type="entry name" value="NUDIX"/>
    <property type="match status" value="1"/>
</dbReference>
<reference evidence="3 4" key="1">
    <citation type="journal article" date="2015" name="Microbiome">
        <title>Genomic resolution of linkages in carbon, nitrogen, and sulfur cycling among widespread estuary sediment bacteria.</title>
        <authorList>
            <person name="Baker B.J."/>
            <person name="Lazar C.S."/>
            <person name="Teske A.P."/>
            <person name="Dick G.J."/>
        </authorList>
    </citation>
    <scope>NUCLEOTIDE SEQUENCE [LARGE SCALE GENOMIC DNA]</scope>
    <source>
        <strain evidence="3">SM23_40</strain>
    </source>
</reference>
<protein>
    <submittedName>
        <fullName evidence="3">NUDIX hydrolase</fullName>
    </submittedName>
</protein>
<dbReference type="Gene3D" id="3.90.79.10">
    <property type="entry name" value="Nucleoside Triphosphate Pyrophosphohydrolase"/>
    <property type="match status" value="1"/>
</dbReference>